<protein>
    <submittedName>
        <fullName evidence="2">CLUMA_CG011418, isoform A</fullName>
    </submittedName>
</protein>
<dbReference type="AlphaFoldDB" id="A0A1J1IHW6"/>
<proteinExistence type="predicted"/>
<accession>A0A1J1IHW6</accession>
<evidence type="ECO:0000313" key="3">
    <source>
        <dbReference type="Proteomes" id="UP000183832"/>
    </source>
</evidence>
<dbReference type="EMBL" id="CVRI01000047">
    <property type="protein sequence ID" value="CRK98049.1"/>
    <property type="molecule type" value="Genomic_DNA"/>
</dbReference>
<gene>
    <name evidence="2" type="ORF">CLUMA_CG011418</name>
</gene>
<evidence type="ECO:0000313" key="2">
    <source>
        <dbReference type="EMBL" id="CRK98049.1"/>
    </source>
</evidence>
<feature type="region of interest" description="Disordered" evidence="1">
    <location>
        <begin position="42"/>
        <end position="66"/>
    </location>
</feature>
<keyword evidence="3" id="KW-1185">Reference proteome</keyword>
<organism evidence="2 3">
    <name type="scientific">Clunio marinus</name>
    <dbReference type="NCBI Taxonomy" id="568069"/>
    <lineage>
        <taxon>Eukaryota</taxon>
        <taxon>Metazoa</taxon>
        <taxon>Ecdysozoa</taxon>
        <taxon>Arthropoda</taxon>
        <taxon>Hexapoda</taxon>
        <taxon>Insecta</taxon>
        <taxon>Pterygota</taxon>
        <taxon>Neoptera</taxon>
        <taxon>Endopterygota</taxon>
        <taxon>Diptera</taxon>
        <taxon>Nematocera</taxon>
        <taxon>Chironomoidea</taxon>
        <taxon>Chironomidae</taxon>
        <taxon>Clunio</taxon>
    </lineage>
</organism>
<evidence type="ECO:0000256" key="1">
    <source>
        <dbReference type="SAM" id="MobiDB-lite"/>
    </source>
</evidence>
<name>A0A1J1IHW6_9DIPT</name>
<dbReference type="Proteomes" id="UP000183832">
    <property type="component" value="Unassembled WGS sequence"/>
</dbReference>
<sequence>MNVYHNNRTTQHSQTRLQSVSDKVLKILSIIADEIDLNIDSRKSHRRSNNSELKFRTKRQKDNENN</sequence>
<reference evidence="2 3" key="1">
    <citation type="submission" date="2015-04" db="EMBL/GenBank/DDBJ databases">
        <authorList>
            <person name="Syromyatnikov M.Y."/>
            <person name="Popov V.N."/>
        </authorList>
    </citation>
    <scope>NUCLEOTIDE SEQUENCE [LARGE SCALE GENOMIC DNA]</scope>
</reference>